<evidence type="ECO:0000256" key="1">
    <source>
        <dbReference type="SAM" id="MobiDB-lite"/>
    </source>
</evidence>
<keyword evidence="2" id="KW-0812">Transmembrane</keyword>
<feature type="transmembrane region" description="Helical" evidence="2">
    <location>
        <begin position="34"/>
        <end position="55"/>
    </location>
</feature>
<organism evidence="3 4">
    <name type="scientific">Trypanosoma cruzi</name>
    <dbReference type="NCBI Taxonomy" id="5693"/>
    <lineage>
        <taxon>Eukaryota</taxon>
        <taxon>Discoba</taxon>
        <taxon>Euglenozoa</taxon>
        <taxon>Kinetoplastea</taxon>
        <taxon>Metakinetoplastina</taxon>
        <taxon>Trypanosomatida</taxon>
        <taxon>Trypanosomatidae</taxon>
        <taxon>Trypanosoma</taxon>
        <taxon>Schizotrypanum</taxon>
    </lineage>
</organism>
<dbReference type="AlphaFoldDB" id="A0A7J6XWQ7"/>
<proteinExistence type="predicted"/>
<feature type="region of interest" description="Disordered" evidence="1">
    <location>
        <begin position="191"/>
        <end position="212"/>
    </location>
</feature>
<keyword evidence="2" id="KW-0472">Membrane</keyword>
<dbReference type="VEuPathDB" id="TriTrypDB:BCY84_16611"/>
<dbReference type="EMBL" id="JABDHM010000084">
    <property type="protein sequence ID" value="KAF5218837.1"/>
    <property type="molecule type" value="Genomic_DNA"/>
</dbReference>
<gene>
    <name evidence="3" type="ORF">ECC02_008192</name>
</gene>
<evidence type="ECO:0000313" key="4">
    <source>
        <dbReference type="Proteomes" id="UP000583944"/>
    </source>
</evidence>
<keyword evidence="2" id="KW-1133">Transmembrane helix</keyword>
<protein>
    <submittedName>
        <fullName evidence="3">Uncharacterized protein</fullName>
    </submittedName>
</protein>
<dbReference type="Proteomes" id="UP000583944">
    <property type="component" value="Unassembled WGS sequence"/>
</dbReference>
<dbReference type="VEuPathDB" id="TriTrypDB:ECC02_008192"/>
<comment type="caution">
    <text evidence="3">The sequence shown here is derived from an EMBL/GenBank/DDBJ whole genome shotgun (WGS) entry which is preliminary data.</text>
</comment>
<evidence type="ECO:0000313" key="3">
    <source>
        <dbReference type="EMBL" id="KAF5218837.1"/>
    </source>
</evidence>
<evidence type="ECO:0000256" key="2">
    <source>
        <dbReference type="SAM" id="Phobius"/>
    </source>
</evidence>
<reference evidence="3 4" key="1">
    <citation type="journal article" date="2019" name="Genome Biol. Evol.">
        <title>Nanopore Sequencing Significantly Improves Genome Assembly of the Protozoan Parasite Trypanosoma cruzi.</title>
        <authorList>
            <person name="Diaz-Viraque F."/>
            <person name="Pita S."/>
            <person name="Greif G."/>
            <person name="de Souza R.C.M."/>
            <person name="Iraola G."/>
            <person name="Robello C."/>
        </authorList>
    </citation>
    <scope>NUCLEOTIDE SEQUENCE [LARGE SCALE GENOMIC DNA]</scope>
    <source>
        <strain evidence="3 4">Berenice</strain>
    </source>
</reference>
<sequence>MGPLRCCDVLFLDKCTHTHTHTFFFLFFDLWEAVGQQLGIFVFFCHLPFTQVMLIPTRHALRRLGASPSFITARSVRSTASLCRHARWNGCARVLASAALGDGNTIMYGSRRSLFKNQKGFSVGRESQLHADDVALAERNRKLFGGATAHGEGSAETRADDDGMPTAFELDRILPSAKQLQDEIPSVAEVRDAMKEGGDAAMWKKTEEDDYE</sequence>
<name>A0A7J6XWQ7_TRYCR</name>
<accession>A0A7J6XWQ7</accession>